<protein>
    <recommendedName>
        <fullName evidence="3">Doubled CXXCH motif domain-containing protein</fullName>
    </recommendedName>
</protein>
<dbReference type="AlphaFoldDB" id="A0A0B5FFU8"/>
<dbReference type="Pfam" id="PF09699">
    <property type="entry name" value="Paired_CXXCH_1"/>
    <property type="match status" value="1"/>
</dbReference>
<feature type="chain" id="PRO_5002102814" description="Doubled CXXCH motif domain-containing protein" evidence="2">
    <location>
        <begin position="22"/>
        <end position="372"/>
    </location>
</feature>
<dbReference type="SUPFAM" id="SSF48695">
    <property type="entry name" value="Multiheme cytochromes"/>
    <property type="match status" value="1"/>
</dbReference>
<dbReference type="InterPro" id="IPR010177">
    <property type="entry name" value="Paired_CXXCH_1"/>
</dbReference>
<dbReference type="Gene3D" id="3.90.10.10">
    <property type="entry name" value="Cytochrome C3"/>
    <property type="match status" value="1"/>
</dbReference>
<feature type="domain" description="Doubled CXXCH motif" evidence="3">
    <location>
        <begin position="233"/>
        <end position="285"/>
    </location>
</feature>
<dbReference type="EMBL" id="CP010311">
    <property type="protein sequence ID" value="AJF06203.1"/>
    <property type="molecule type" value="Genomic_DNA"/>
</dbReference>
<feature type="signal peptide" evidence="2">
    <location>
        <begin position="1"/>
        <end position="21"/>
    </location>
</feature>
<evidence type="ECO:0000259" key="3">
    <source>
        <dbReference type="Pfam" id="PF09699"/>
    </source>
</evidence>
<organism evidence="4 5">
    <name type="scientific">Geoalkalibacter subterraneus</name>
    <dbReference type="NCBI Taxonomy" id="483547"/>
    <lineage>
        <taxon>Bacteria</taxon>
        <taxon>Pseudomonadati</taxon>
        <taxon>Thermodesulfobacteriota</taxon>
        <taxon>Desulfuromonadia</taxon>
        <taxon>Desulfuromonadales</taxon>
        <taxon>Geoalkalibacteraceae</taxon>
        <taxon>Geoalkalibacter</taxon>
    </lineage>
</organism>
<gene>
    <name evidence="4" type="ORF">GSUB_06055</name>
</gene>
<dbReference type="STRING" id="483547.GSUB_06055"/>
<evidence type="ECO:0000256" key="1">
    <source>
        <dbReference type="ARBA" id="ARBA00022729"/>
    </source>
</evidence>
<dbReference type="HOGENOM" id="CLU_764522_0_0_7"/>
<sequence length="372" mass="40657">MFRNRYFILLAGIAIFCSLGAASLDAAPRSQSRLAGVHGEPGLLPKSCRACHRGMAIAVQGEERLCLNCHGTGGDRSRMISGGYLDPGKIRGSLHDIGQELRKPYNHPVLSVRGVHNAREELPEDSASAARHSECVDCHAPHDLTRDEPFRGIGGRRVGNFYAPIEHEYELCYRCHAESANLPPRFTNKHAEFKTTNPSYHPVEGEGASAYVISLKDPYVGRKTAPGERSTITCGDCHGSDDPGGPAGPHGSRFRGLLVRNYEMEDGRPESDYAYALCYGCHDRTSILNDESFPLHALHIQGRSGVRDSGTSCFSCHDAHGSTRYPSLIRFNDRVVKPNAAGKLSFDPQGTGARRGSCSLRCHGVEHDEKSY</sequence>
<dbReference type="InterPro" id="IPR036280">
    <property type="entry name" value="Multihaem_cyt_sf"/>
</dbReference>
<dbReference type="KEGG" id="gsb:GSUB_06055"/>
<keyword evidence="5" id="KW-1185">Reference proteome</keyword>
<proteinExistence type="predicted"/>
<reference evidence="4 5" key="1">
    <citation type="journal article" date="2015" name="Genome Announc.">
        <title>Genomes of Geoalkalibacter ferrihydriticus Z-0531T and Geoalkalibacter subterraneus Red1T, Two Haloalkaliphilic Metal-Reducing Deltaproteobacteria.</title>
        <authorList>
            <person name="Badalamenti J.P."/>
            <person name="Krajmalnik-Brown R."/>
            <person name="Torres C.I."/>
            <person name="Bond D.R."/>
        </authorList>
    </citation>
    <scope>NUCLEOTIDE SEQUENCE [LARGE SCALE GENOMIC DNA]</scope>
    <source>
        <strain evidence="4 5">Red1</strain>
    </source>
</reference>
<evidence type="ECO:0000256" key="2">
    <source>
        <dbReference type="SAM" id="SignalP"/>
    </source>
</evidence>
<dbReference type="OrthoDB" id="5428211at2"/>
<dbReference type="InterPro" id="IPR051829">
    <property type="entry name" value="Multiheme_Cytochr_ET"/>
</dbReference>
<keyword evidence="1 2" id="KW-0732">Signal</keyword>
<evidence type="ECO:0000313" key="5">
    <source>
        <dbReference type="Proteomes" id="UP000035036"/>
    </source>
</evidence>
<evidence type="ECO:0000313" key="4">
    <source>
        <dbReference type="EMBL" id="AJF06203.1"/>
    </source>
</evidence>
<dbReference type="PANTHER" id="PTHR35038:SF8">
    <property type="entry name" value="C-TYPE POLYHEME CYTOCHROME OMCC"/>
    <property type="match status" value="1"/>
</dbReference>
<dbReference type="Proteomes" id="UP000035036">
    <property type="component" value="Chromosome"/>
</dbReference>
<dbReference type="PANTHER" id="PTHR35038">
    <property type="entry name" value="DISSIMILATORY SULFITE REDUCTASE SIRA"/>
    <property type="match status" value="1"/>
</dbReference>
<name>A0A0B5FFU8_9BACT</name>
<accession>A0A0B5FFU8</accession>
<dbReference type="RefSeq" id="WP_040199742.1">
    <property type="nucleotide sequence ID" value="NZ_CP010311.1"/>
</dbReference>